<evidence type="ECO:0000313" key="2">
    <source>
        <dbReference type="EMBL" id="AKI97360.1"/>
    </source>
</evidence>
<dbReference type="RefSeq" id="WP_047754494.1">
    <property type="nucleotide sequence ID" value="NZ_CAJUHA010000016.1"/>
</dbReference>
<feature type="transmembrane region" description="Helical" evidence="1">
    <location>
        <begin position="190"/>
        <end position="213"/>
    </location>
</feature>
<keyword evidence="1" id="KW-0812">Transmembrane</keyword>
<dbReference type="InterPro" id="IPR010390">
    <property type="entry name" value="ABC-2_transporter-like"/>
</dbReference>
<dbReference type="PANTHER" id="PTHR36833:SF1">
    <property type="entry name" value="INTEGRAL MEMBRANE TRANSPORT PROTEIN"/>
    <property type="match status" value="1"/>
</dbReference>
<dbReference type="Pfam" id="PF06182">
    <property type="entry name" value="ABC2_membrane_6"/>
    <property type="match status" value="1"/>
</dbReference>
<dbReference type="KEGG" id="kpf:IX53_05480"/>
<evidence type="ECO:0000313" key="3">
    <source>
        <dbReference type="Proteomes" id="UP000035159"/>
    </source>
</evidence>
<keyword evidence="3" id="KW-1185">Reference proteome</keyword>
<feature type="transmembrane region" description="Helical" evidence="1">
    <location>
        <begin position="140"/>
        <end position="169"/>
    </location>
</feature>
<dbReference type="EMBL" id="CP011232">
    <property type="protein sequence ID" value="AKI97360.1"/>
    <property type="molecule type" value="Genomic_DNA"/>
</dbReference>
<proteinExistence type="predicted"/>
<feature type="transmembrane region" description="Helical" evidence="1">
    <location>
        <begin position="51"/>
        <end position="72"/>
    </location>
</feature>
<gene>
    <name evidence="2" type="ORF">IX53_05480</name>
</gene>
<keyword evidence="1" id="KW-1133">Transmembrane helix</keyword>
<organism evidence="2 3">
    <name type="scientific">Kosmotoga pacifica</name>
    <dbReference type="NCBI Taxonomy" id="1330330"/>
    <lineage>
        <taxon>Bacteria</taxon>
        <taxon>Thermotogati</taxon>
        <taxon>Thermotogota</taxon>
        <taxon>Thermotogae</taxon>
        <taxon>Kosmotogales</taxon>
        <taxon>Kosmotogaceae</taxon>
        <taxon>Kosmotoga</taxon>
    </lineage>
</organism>
<dbReference type="Proteomes" id="UP000035159">
    <property type="component" value="Chromosome"/>
</dbReference>
<keyword evidence="1" id="KW-0472">Membrane</keyword>
<dbReference type="AlphaFoldDB" id="A0A0G2Z6Y1"/>
<dbReference type="STRING" id="1330330.IX53_05480"/>
<dbReference type="OrthoDB" id="9788195at2"/>
<dbReference type="PANTHER" id="PTHR36833">
    <property type="entry name" value="SLR0610 PROTEIN-RELATED"/>
    <property type="match status" value="1"/>
</dbReference>
<feature type="transmembrane region" description="Helical" evidence="1">
    <location>
        <begin position="115"/>
        <end position="134"/>
    </location>
</feature>
<feature type="transmembrane region" description="Helical" evidence="1">
    <location>
        <begin position="20"/>
        <end position="45"/>
    </location>
</feature>
<evidence type="ECO:0008006" key="4">
    <source>
        <dbReference type="Google" id="ProtNLM"/>
    </source>
</evidence>
<accession>A0A0G2Z6Y1</accession>
<protein>
    <recommendedName>
        <fullName evidence="4">ABC transporter permease</fullName>
    </recommendedName>
</protein>
<name>A0A0G2Z6Y1_9BACT</name>
<reference evidence="2 3" key="1">
    <citation type="submission" date="2015-04" db="EMBL/GenBank/DDBJ databases">
        <title>Complete Genome Sequence of Kosmotoga pacifica SLHLJ1.</title>
        <authorList>
            <person name="Jiang L.J."/>
            <person name="Shao Z.Z."/>
            <person name="Jebbar M."/>
        </authorList>
    </citation>
    <scope>NUCLEOTIDE SEQUENCE [LARGE SCALE GENOMIC DNA]</scope>
    <source>
        <strain evidence="2 3">SLHLJ1</strain>
    </source>
</reference>
<dbReference type="PATRIC" id="fig|1330330.3.peg.1100"/>
<sequence>MEVFKALFVASLKKEIEYRFNFVFDTITSGLAVFSDFLIIAVIMLKFKDMAGWSLGEVALIYSIVEAGWGLFRTFGEGLHRFQELTLSGRFDILLIRPISTIMQVMLQRFQFRRLGVLAQAIAVGVFGASYTGLASPGFFMLYACLVVLSALLTFEISLMLAAIAFWTVRNEDIIVLGFYSMRTASSYPLTIYANFVKQALTFIIPLGTAAFYPVSYLTGKTNSILALLSPAITFVVFLPISIGFWKLGERHYSSTGT</sequence>
<feature type="transmembrane region" description="Helical" evidence="1">
    <location>
        <begin position="225"/>
        <end position="246"/>
    </location>
</feature>
<evidence type="ECO:0000256" key="1">
    <source>
        <dbReference type="SAM" id="Phobius"/>
    </source>
</evidence>